<dbReference type="SMART" id="SM00382">
    <property type="entry name" value="AAA"/>
    <property type="match status" value="1"/>
</dbReference>
<dbReference type="GO" id="GO:0005524">
    <property type="term" value="F:ATP binding"/>
    <property type="evidence" value="ECO:0007669"/>
    <property type="project" value="UniProtKB-KW"/>
</dbReference>
<proteinExistence type="inferred from homology"/>
<keyword evidence="2" id="KW-0813">Transport</keyword>
<gene>
    <name evidence="6" type="ORF">BECKTC1821D_GA0114238_100727</name>
</gene>
<evidence type="ECO:0000256" key="4">
    <source>
        <dbReference type="ARBA" id="ARBA00022840"/>
    </source>
</evidence>
<dbReference type="PANTHER" id="PTHR43335:SF4">
    <property type="entry name" value="ABC TRANSPORTER, ATP-BINDING PROTEIN"/>
    <property type="match status" value="1"/>
</dbReference>
<name>A0A450YE88_9GAMM</name>
<feature type="domain" description="ABC transporter" evidence="5">
    <location>
        <begin position="5"/>
        <end position="234"/>
    </location>
</feature>
<evidence type="ECO:0000256" key="3">
    <source>
        <dbReference type="ARBA" id="ARBA00022741"/>
    </source>
</evidence>
<dbReference type="SUPFAM" id="SSF52540">
    <property type="entry name" value="P-loop containing nucleoside triphosphate hydrolases"/>
    <property type="match status" value="1"/>
</dbReference>
<comment type="similarity">
    <text evidence="1">Belongs to the ABC transporter superfamily.</text>
</comment>
<protein>
    <submittedName>
        <fullName evidence="6">ABC-2 type transport system ATP-binding protein</fullName>
    </submittedName>
</protein>
<organism evidence="6">
    <name type="scientific">Candidatus Kentrum sp. TC</name>
    <dbReference type="NCBI Taxonomy" id="2126339"/>
    <lineage>
        <taxon>Bacteria</taxon>
        <taxon>Pseudomonadati</taxon>
        <taxon>Pseudomonadota</taxon>
        <taxon>Gammaproteobacteria</taxon>
        <taxon>Candidatus Kentrum</taxon>
    </lineage>
</organism>
<evidence type="ECO:0000256" key="1">
    <source>
        <dbReference type="ARBA" id="ARBA00005417"/>
    </source>
</evidence>
<sequence length="319" mass="34712">METLVEVKNLRKHFESIRAVDDVSFRVNRGEVLGFLGPNGAGKTTTMRIITGFIDADAGSVTIGGDDIVRAPVAAKRRIGYLPEGAPLYGDMTPLGFLGFVAEIRGFRGREKEQRIADTVEKTNLGSVLDQSIDTLSKGFKRRVGLAQAILHDPEILVLDEPTDGLDPNQKYEVRTLIQGMAVEKAIILSTHILEEVDSVCGRAIVIAGGRLVGDGAPAELRAKSRWHNAVTLSVRDGDDGKVVRAALSELPGVDSVESLGTSDGLARWMAYPKSGRSIVGEVNRVVRDRNWKIEELYVEQGRLDDVFRMMTTGEVGLS</sequence>
<keyword evidence="3" id="KW-0547">Nucleotide-binding</keyword>
<dbReference type="PANTHER" id="PTHR43335">
    <property type="entry name" value="ABC TRANSPORTER, ATP-BINDING PROTEIN"/>
    <property type="match status" value="1"/>
</dbReference>
<dbReference type="InterPro" id="IPR003593">
    <property type="entry name" value="AAA+_ATPase"/>
</dbReference>
<evidence type="ECO:0000256" key="2">
    <source>
        <dbReference type="ARBA" id="ARBA00022448"/>
    </source>
</evidence>
<reference evidence="6" key="1">
    <citation type="submission" date="2019-02" db="EMBL/GenBank/DDBJ databases">
        <authorList>
            <person name="Gruber-Vodicka R. H."/>
            <person name="Seah K. B. B."/>
        </authorList>
    </citation>
    <scope>NUCLEOTIDE SEQUENCE</scope>
    <source>
        <strain evidence="6">BECK_BZ123</strain>
    </source>
</reference>
<dbReference type="InterPro" id="IPR027417">
    <property type="entry name" value="P-loop_NTPase"/>
</dbReference>
<evidence type="ECO:0000313" key="6">
    <source>
        <dbReference type="EMBL" id="VFK39880.1"/>
    </source>
</evidence>
<dbReference type="CDD" id="cd03230">
    <property type="entry name" value="ABC_DR_subfamily_A"/>
    <property type="match status" value="1"/>
</dbReference>
<dbReference type="AlphaFoldDB" id="A0A450YE88"/>
<evidence type="ECO:0000259" key="5">
    <source>
        <dbReference type="PROSITE" id="PS50893"/>
    </source>
</evidence>
<dbReference type="Pfam" id="PF00005">
    <property type="entry name" value="ABC_tran"/>
    <property type="match status" value="1"/>
</dbReference>
<keyword evidence="4 6" id="KW-0067">ATP-binding</keyword>
<dbReference type="PROSITE" id="PS50893">
    <property type="entry name" value="ABC_TRANSPORTER_2"/>
    <property type="match status" value="1"/>
</dbReference>
<dbReference type="InterPro" id="IPR003439">
    <property type="entry name" value="ABC_transporter-like_ATP-bd"/>
</dbReference>
<dbReference type="Gene3D" id="3.40.50.300">
    <property type="entry name" value="P-loop containing nucleotide triphosphate hydrolases"/>
    <property type="match status" value="1"/>
</dbReference>
<dbReference type="GO" id="GO:0016887">
    <property type="term" value="F:ATP hydrolysis activity"/>
    <property type="evidence" value="ECO:0007669"/>
    <property type="project" value="InterPro"/>
</dbReference>
<dbReference type="EMBL" id="CAADFS010000007">
    <property type="protein sequence ID" value="VFK39880.1"/>
    <property type="molecule type" value="Genomic_DNA"/>
</dbReference>
<accession>A0A450YE88</accession>